<accession>A0A381YIG7</accession>
<dbReference type="Pfam" id="PF13517">
    <property type="entry name" value="FG-GAP_3"/>
    <property type="match status" value="3"/>
</dbReference>
<proteinExistence type="predicted"/>
<organism evidence="2">
    <name type="scientific">marine metagenome</name>
    <dbReference type="NCBI Taxonomy" id="408172"/>
    <lineage>
        <taxon>unclassified sequences</taxon>
        <taxon>metagenomes</taxon>
        <taxon>ecological metagenomes</taxon>
    </lineage>
</organism>
<evidence type="ECO:0008006" key="3">
    <source>
        <dbReference type="Google" id="ProtNLM"/>
    </source>
</evidence>
<protein>
    <recommendedName>
        <fullName evidence="3">SbsA Ig-like domain-containing protein</fullName>
    </recommendedName>
</protein>
<dbReference type="PANTHER" id="PTHR44103:SF1">
    <property type="entry name" value="PROPROTEIN CONVERTASE P"/>
    <property type="match status" value="1"/>
</dbReference>
<feature type="non-terminal residue" evidence="2">
    <location>
        <position position="671"/>
    </location>
</feature>
<sequence length="671" mass="72020">MARFSCIALFFIVPVMMTAQLKFDKHKISTPSGYDSWIYDLETADIDNDGDIDIVYAGQQNHLAWAKNDGNGNFTLHAVGSQPDFLRPIQSIYIVDLDRDGYLDVLSASDGDDRIQWYKNSGTPPSITWTTHPISTSADAATGVFAGDLNGDNLVDVVSASISDGKVAWYQNMGGDPPTWTEQALILSSSADKNIIVADLDNDGNMDIISNNTDMNIYLNDNASPGANLVPGFDQSSMVTSMSYGENMTAYLGDPRSWPAPNYTRQIIDFNNDNRVDIVSGFAGNAIGIWMNQGFPGTPFTHHDLFLESYVGVSDPHSVQVADLDSDGDLDLISSSKSNVVGIHLNTGVSFSSNLENSFKSIPLGTDNAAGRAVAVALINNDSQLDIVVGKDGGTHSEPLVWFEGRVDNTAATVTHVTAVKLDGAYGIGEIIPVEVHFSEGPIDMDGNTPQLTLDLDGTPKTINYYSLKDTVMTFLYTVAAGDKSSDLAYSSASALDFNGGTIETFGNSVDLSLKAPGHAQSLSGGKALVIDTDPPGVTSVNSTKADGTYGLGEVIPITVTFSDNVNVQRQAHLDANWTSISGGTISNNVWQSFTAERSGELVQLDINLDSPMKDRSATGTLKIYSGEGNSAPNELHSQDVTFHTGGYSWRTFYLTTPISVTLGQQYTYEL</sequence>
<evidence type="ECO:0000313" key="2">
    <source>
        <dbReference type="EMBL" id="SVA76313.1"/>
    </source>
</evidence>
<dbReference type="Gene3D" id="2.130.10.130">
    <property type="entry name" value="Integrin alpha, N-terminal"/>
    <property type="match status" value="1"/>
</dbReference>
<dbReference type="InterPro" id="IPR028994">
    <property type="entry name" value="Integrin_alpha_N"/>
</dbReference>
<dbReference type="EMBL" id="UINC01018216">
    <property type="protein sequence ID" value="SVA76313.1"/>
    <property type="molecule type" value="Genomic_DNA"/>
</dbReference>
<dbReference type="InterPro" id="IPR013517">
    <property type="entry name" value="FG-GAP"/>
</dbReference>
<reference evidence="2" key="1">
    <citation type="submission" date="2018-05" db="EMBL/GenBank/DDBJ databases">
        <authorList>
            <person name="Lanie J.A."/>
            <person name="Ng W.-L."/>
            <person name="Kazmierczak K.M."/>
            <person name="Andrzejewski T.M."/>
            <person name="Davidsen T.M."/>
            <person name="Wayne K.J."/>
            <person name="Tettelin H."/>
            <person name="Glass J.I."/>
            <person name="Rusch D."/>
            <person name="Podicherti R."/>
            <person name="Tsui H.-C.T."/>
            <person name="Winkler M.E."/>
        </authorList>
    </citation>
    <scope>NUCLEOTIDE SEQUENCE</scope>
</reference>
<name>A0A381YIG7_9ZZZZ</name>
<dbReference type="AlphaFoldDB" id="A0A381YIG7"/>
<evidence type="ECO:0000256" key="1">
    <source>
        <dbReference type="ARBA" id="ARBA00022729"/>
    </source>
</evidence>
<dbReference type="PANTHER" id="PTHR44103">
    <property type="entry name" value="PROPROTEIN CONVERTASE P"/>
    <property type="match status" value="1"/>
</dbReference>
<gene>
    <name evidence="2" type="ORF">METZ01_LOCUS129167</name>
</gene>
<keyword evidence="1" id="KW-0732">Signal</keyword>
<dbReference type="SUPFAM" id="SSF69318">
    <property type="entry name" value="Integrin alpha N-terminal domain"/>
    <property type="match status" value="2"/>
</dbReference>